<evidence type="ECO:0000256" key="18">
    <source>
        <dbReference type="ARBA" id="ARBA00032243"/>
    </source>
</evidence>
<dbReference type="GO" id="GO:0003723">
    <property type="term" value="F:RNA binding"/>
    <property type="evidence" value="ECO:0007669"/>
    <property type="project" value="InterPro"/>
</dbReference>
<evidence type="ECO:0000256" key="16">
    <source>
        <dbReference type="ARBA" id="ARBA00023268"/>
    </source>
</evidence>
<evidence type="ECO:0000256" key="4">
    <source>
        <dbReference type="ARBA" id="ARBA00014531"/>
    </source>
</evidence>
<dbReference type="GO" id="GO:0006260">
    <property type="term" value="P:DNA replication"/>
    <property type="evidence" value="ECO:0007669"/>
    <property type="project" value="UniProtKB-KW"/>
</dbReference>
<comment type="cofactor">
    <cofactor evidence="1">
        <name>Mn(2+)</name>
        <dbReference type="ChEBI" id="CHEBI:29035"/>
    </cofactor>
</comment>
<organism evidence="21">
    <name type="scientific">Tarsiger cyanurus CRESS-DNA-virus sp</name>
    <dbReference type="NCBI Taxonomy" id="2815060"/>
    <lineage>
        <taxon>Viruses</taxon>
        <taxon>Monodnaviria</taxon>
        <taxon>Shotokuvirae</taxon>
        <taxon>Cressdnaviricota</taxon>
    </lineage>
</organism>
<keyword evidence="14" id="KW-0190">Covalent protein-DNA linkage</keyword>
<evidence type="ECO:0000256" key="9">
    <source>
        <dbReference type="ARBA" id="ARBA00022722"/>
    </source>
</evidence>
<accession>A0A8A4XB54</accession>
<dbReference type="Pfam" id="PF02407">
    <property type="entry name" value="Viral_Rep"/>
    <property type="match status" value="1"/>
</dbReference>
<sequence length="284" mass="32715">MPRQVQSIQYKNWCFTLNNYTEDSYANVQAYAERYASYAVIGKERGESGTPHLQGYLQLEARCRFETIKARTDPGIHLEPARGTPLSNRTYCIKDGDFWEHGQLAHERGSKSSREEIVVDFRARMVRGRQGMVEFADSFPATYFFSGHALLRNYAHLVSPAERPAISVDWFFGPPGSGKSRRAHAELPGAFVKEPRTKWWNGYYFEREVIIDDFGPSGIDINHLLRWFDRYKCYVESKGGMLALLAERFIVTSNFHPDQVFSFGGELNPQLPALMRRINLIEFH</sequence>
<evidence type="ECO:0000256" key="2">
    <source>
        <dbReference type="ARBA" id="ARBA00004147"/>
    </source>
</evidence>
<name>A0A8A4XB54_9VIRU</name>
<evidence type="ECO:0000256" key="14">
    <source>
        <dbReference type="ARBA" id="ARBA00023124"/>
    </source>
</evidence>
<keyword evidence="9" id="KW-0540">Nuclease</keyword>
<dbReference type="GO" id="GO:0016779">
    <property type="term" value="F:nucleotidyltransferase activity"/>
    <property type="evidence" value="ECO:0007669"/>
    <property type="project" value="UniProtKB-KW"/>
</dbReference>
<proteinExistence type="inferred from homology"/>
<evidence type="ECO:0000256" key="10">
    <source>
        <dbReference type="ARBA" id="ARBA00022723"/>
    </source>
</evidence>
<dbReference type="GO" id="GO:0016787">
    <property type="term" value="F:hydrolase activity"/>
    <property type="evidence" value="ECO:0007669"/>
    <property type="project" value="UniProtKB-KW"/>
</dbReference>
<evidence type="ECO:0000256" key="8">
    <source>
        <dbReference type="ARBA" id="ARBA00022705"/>
    </source>
</evidence>
<evidence type="ECO:0000256" key="7">
    <source>
        <dbReference type="ARBA" id="ARBA00022695"/>
    </source>
</evidence>
<keyword evidence="15" id="KW-0238">DNA-binding</keyword>
<keyword evidence="12" id="KW-0255">Endonuclease</keyword>
<comment type="catalytic activity">
    <reaction evidence="19">
        <text>ATP + H2O = ADP + phosphate + H(+)</text>
        <dbReference type="Rhea" id="RHEA:13065"/>
        <dbReference type="ChEBI" id="CHEBI:15377"/>
        <dbReference type="ChEBI" id="CHEBI:15378"/>
        <dbReference type="ChEBI" id="CHEBI:30616"/>
        <dbReference type="ChEBI" id="CHEBI:43474"/>
        <dbReference type="ChEBI" id="CHEBI:456216"/>
    </reaction>
</comment>
<keyword evidence="8" id="KW-0235">DNA replication</keyword>
<feature type="domain" description="CRESS-DNA virus Rep endonuclease" evidence="20">
    <location>
        <begin position="7"/>
        <end position="104"/>
    </location>
</feature>
<reference evidence="21" key="1">
    <citation type="submission" date="2020-10" db="EMBL/GenBank/DDBJ databases">
        <title>CRESS DNA virus dark matter in the feces of wild birds.</title>
        <authorList>
            <person name="Yang S."/>
            <person name="Zhang W."/>
        </authorList>
    </citation>
    <scope>NUCLEOTIDE SEQUENCE</scope>
    <source>
        <strain evidence="21">Rfb200cre11</strain>
    </source>
</reference>
<evidence type="ECO:0000256" key="11">
    <source>
        <dbReference type="ARBA" id="ARBA00022741"/>
    </source>
</evidence>
<evidence type="ECO:0000256" key="5">
    <source>
        <dbReference type="ARBA" id="ARBA00022562"/>
    </source>
</evidence>
<protein>
    <recommendedName>
        <fullName evidence="4">Replication-associated protein</fullName>
    </recommendedName>
    <alternativeName>
        <fullName evidence="17">ATP-dependent helicase Rep</fullName>
    </alternativeName>
    <alternativeName>
        <fullName evidence="18">RepP</fullName>
    </alternativeName>
</protein>
<dbReference type="GO" id="GO:0042025">
    <property type="term" value="C:host cell nucleus"/>
    <property type="evidence" value="ECO:0007669"/>
    <property type="project" value="UniProtKB-SubCell"/>
</dbReference>
<evidence type="ECO:0000256" key="12">
    <source>
        <dbReference type="ARBA" id="ARBA00022759"/>
    </source>
</evidence>
<dbReference type="PROSITE" id="PS52020">
    <property type="entry name" value="CRESS_DNA_REP"/>
    <property type="match status" value="1"/>
</dbReference>
<dbReference type="GO" id="GO:0003677">
    <property type="term" value="F:DNA binding"/>
    <property type="evidence" value="ECO:0007669"/>
    <property type="project" value="UniProtKB-KW"/>
</dbReference>
<dbReference type="Gene3D" id="3.40.1310.20">
    <property type="match status" value="1"/>
</dbReference>
<dbReference type="GO" id="GO:0046872">
    <property type="term" value="F:metal ion binding"/>
    <property type="evidence" value="ECO:0007669"/>
    <property type="project" value="UniProtKB-KW"/>
</dbReference>
<evidence type="ECO:0000256" key="19">
    <source>
        <dbReference type="ARBA" id="ARBA00049360"/>
    </source>
</evidence>
<dbReference type="SUPFAM" id="SSF52540">
    <property type="entry name" value="P-loop containing nucleoside triphosphate hydrolases"/>
    <property type="match status" value="1"/>
</dbReference>
<evidence type="ECO:0000256" key="1">
    <source>
        <dbReference type="ARBA" id="ARBA00001936"/>
    </source>
</evidence>
<dbReference type="EMBL" id="MW182793">
    <property type="protein sequence ID" value="QTE03443.1"/>
    <property type="molecule type" value="Genomic_DNA"/>
</dbReference>
<keyword evidence="10" id="KW-0479">Metal-binding</keyword>
<dbReference type="GO" id="GO:0003724">
    <property type="term" value="F:RNA helicase activity"/>
    <property type="evidence" value="ECO:0007669"/>
    <property type="project" value="InterPro"/>
</dbReference>
<keyword evidence="11" id="KW-0547">Nucleotide-binding</keyword>
<evidence type="ECO:0000256" key="17">
    <source>
        <dbReference type="ARBA" id="ARBA00030754"/>
    </source>
</evidence>
<dbReference type="InterPro" id="IPR027417">
    <property type="entry name" value="P-loop_NTPase"/>
</dbReference>
<keyword evidence="6" id="KW-0808">Transferase</keyword>
<dbReference type="InterPro" id="IPR000605">
    <property type="entry name" value="Helicase_SF3_ssDNA/RNA_vir"/>
</dbReference>
<keyword evidence="7" id="KW-0548">Nucleotidyltransferase</keyword>
<keyword evidence="5" id="KW-1048">Host nucleus</keyword>
<evidence type="ECO:0000259" key="20">
    <source>
        <dbReference type="PROSITE" id="PS52020"/>
    </source>
</evidence>
<comment type="similarity">
    <text evidence="3">Belongs to the nanoviruses/circoviruses replication-associated protein family.</text>
</comment>
<keyword evidence="16" id="KW-0511">Multifunctional enzyme</keyword>
<dbReference type="Pfam" id="PF00910">
    <property type="entry name" value="RNA_helicase"/>
    <property type="match status" value="1"/>
</dbReference>
<keyword evidence="13" id="KW-0378">Hydrolase</keyword>
<evidence type="ECO:0000256" key="13">
    <source>
        <dbReference type="ARBA" id="ARBA00022801"/>
    </source>
</evidence>
<evidence type="ECO:0000256" key="3">
    <source>
        <dbReference type="ARBA" id="ARBA00008545"/>
    </source>
</evidence>
<dbReference type="GO" id="GO:0004519">
    <property type="term" value="F:endonuclease activity"/>
    <property type="evidence" value="ECO:0007669"/>
    <property type="project" value="UniProtKB-KW"/>
</dbReference>
<comment type="subcellular location">
    <subcellularLocation>
        <location evidence="2">Host nucleus</location>
    </subcellularLocation>
</comment>
<evidence type="ECO:0000313" key="21">
    <source>
        <dbReference type="EMBL" id="QTE03443.1"/>
    </source>
</evidence>
<evidence type="ECO:0000256" key="15">
    <source>
        <dbReference type="ARBA" id="ARBA00023125"/>
    </source>
</evidence>
<dbReference type="GO" id="GO:0000166">
    <property type="term" value="F:nucleotide binding"/>
    <property type="evidence" value="ECO:0007669"/>
    <property type="project" value="UniProtKB-KW"/>
</dbReference>
<dbReference type="InterPro" id="IPR049912">
    <property type="entry name" value="CRESS_DNA_REP"/>
</dbReference>
<evidence type="ECO:0000256" key="6">
    <source>
        <dbReference type="ARBA" id="ARBA00022679"/>
    </source>
</evidence>